<protein>
    <submittedName>
        <fullName evidence="1">Uncharacterized protein</fullName>
    </submittedName>
</protein>
<dbReference type="Proteomes" id="UP000646244">
    <property type="component" value="Unassembled WGS sequence"/>
</dbReference>
<dbReference type="AlphaFoldDB" id="A0A918WR65"/>
<dbReference type="EMBL" id="BMVB01000039">
    <property type="protein sequence ID" value="GHC73314.1"/>
    <property type="molecule type" value="Genomic_DNA"/>
</dbReference>
<organism evidence="1 2">
    <name type="scientific">Streptomyces cinnamoneus</name>
    <name type="common">Streptoverticillium cinnamoneum</name>
    <dbReference type="NCBI Taxonomy" id="53446"/>
    <lineage>
        <taxon>Bacteria</taxon>
        <taxon>Bacillati</taxon>
        <taxon>Actinomycetota</taxon>
        <taxon>Actinomycetes</taxon>
        <taxon>Kitasatosporales</taxon>
        <taxon>Streptomycetaceae</taxon>
        <taxon>Streptomyces</taxon>
        <taxon>Streptomyces cinnamoneus group</taxon>
    </lineage>
</organism>
<gene>
    <name evidence="1" type="ORF">GCM10010507_60660</name>
</gene>
<accession>A0A918WR65</accession>
<comment type="caution">
    <text evidence="1">The sequence shown here is derived from an EMBL/GenBank/DDBJ whole genome shotgun (WGS) entry which is preliminary data.</text>
</comment>
<reference evidence="1" key="1">
    <citation type="journal article" date="2014" name="Int. J. Syst. Evol. Microbiol.">
        <title>Complete genome sequence of Corynebacterium casei LMG S-19264T (=DSM 44701T), isolated from a smear-ripened cheese.</title>
        <authorList>
            <consortium name="US DOE Joint Genome Institute (JGI-PGF)"/>
            <person name="Walter F."/>
            <person name="Albersmeier A."/>
            <person name="Kalinowski J."/>
            <person name="Ruckert C."/>
        </authorList>
    </citation>
    <scope>NUCLEOTIDE SEQUENCE</scope>
    <source>
        <strain evidence="1">JCM 4633</strain>
    </source>
</reference>
<evidence type="ECO:0000313" key="1">
    <source>
        <dbReference type="EMBL" id="GHC73314.1"/>
    </source>
</evidence>
<sequence length="72" mass="7722">MLEARLGKATIQAQDIYRLGEEDRKCLICAHCSCTVHAVREHFKGEDGGCGAVTKRYRIGQGGPGDCGEIAA</sequence>
<name>A0A918WR65_STRCJ</name>
<reference evidence="1" key="2">
    <citation type="submission" date="2020-09" db="EMBL/GenBank/DDBJ databases">
        <authorList>
            <person name="Sun Q."/>
            <person name="Ohkuma M."/>
        </authorList>
    </citation>
    <scope>NUCLEOTIDE SEQUENCE</scope>
    <source>
        <strain evidence="1">JCM 4633</strain>
    </source>
</reference>
<proteinExistence type="predicted"/>
<evidence type="ECO:0000313" key="2">
    <source>
        <dbReference type="Proteomes" id="UP000646244"/>
    </source>
</evidence>